<evidence type="ECO:0000313" key="1">
    <source>
        <dbReference type="EMBL" id="OPZ90268.1"/>
    </source>
</evidence>
<accession>A0A1V5MAM9</accession>
<comment type="caution">
    <text evidence="1">The sequence shown here is derived from an EMBL/GenBank/DDBJ whole genome shotgun (WGS) entry which is preliminary data.</text>
</comment>
<proteinExistence type="predicted"/>
<sequence length="217" mass="22617">MVTAAPGAPVAAAVVHRPDVDDALLVLAVTDPVLPDRVGEEFENRVGKAVDHGPFFVQADGLDVVARLGNGQEPVLAGLGIVTEDLAARPFGALFDAVKAAGGPVEDAPGIDLQGAVKLYVEGFAEAGLPVPEVLEGAAGRVEFPEQIISEVGQTAVQFFALRAPDQRGEGVIFTPVGLVRPGVGRSSRFGTVFGDRVAPDFLEHFTSLPETVENCR</sequence>
<gene>
    <name evidence="1" type="ORF">BWY73_01353</name>
</gene>
<dbReference type="Proteomes" id="UP000485484">
    <property type="component" value="Unassembled WGS sequence"/>
</dbReference>
<dbReference type="EMBL" id="MWAK01000277">
    <property type="protein sequence ID" value="OPZ90268.1"/>
    <property type="molecule type" value="Genomic_DNA"/>
</dbReference>
<organism evidence="1">
    <name type="scientific">candidate division TA06 bacterium ADurb.Bin417</name>
    <dbReference type="NCBI Taxonomy" id="1852828"/>
    <lineage>
        <taxon>Bacteria</taxon>
        <taxon>Bacteria division TA06</taxon>
    </lineage>
</organism>
<reference evidence="1" key="1">
    <citation type="submission" date="2017-02" db="EMBL/GenBank/DDBJ databases">
        <title>Delving into the versatile metabolic prowess of the omnipresent phylum Bacteroidetes.</title>
        <authorList>
            <person name="Nobu M.K."/>
            <person name="Mei R."/>
            <person name="Narihiro T."/>
            <person name="Kuroda K."/>
            <person name="Liu W.-T."/>
        </authorList>
    </citation>
    <scope>NUCLEOTIDE SEQUENCE</scope>
    <source>
        <strain evidence="1">ADurb.Bin417</strain>
    </source>
</reference>
<protein>
    <submittedName>
        <fullName evidence="1">Uncharacterized protein</fullName>
    </submittedName>
</protein>
<dbReference type="AlphaFoldDB" id="A0A1V5MAM9"/>
<name>A0A1V5MAM9_UNCT6</name>